<proteinExistence type="predicted"/>
<sequence>MTSRMTSSTTSSNSISQSCIWFFATVAP</sequence>
<organism evidence="1">
    <name type="scientific">Rhizophora mucronata</name>
    <name type="common">Asiatic mangrove</name>
    <dbReference type="NCBI Taxonomy" id="61149"/>
    <lineage>
        <taxon>Eukaryota</taxon>
        <taxon>Viridiplantae</taxon>
        <taxon>Streptophyta</taxon>
        <taxon>Embryophyta</taxon>
        <taxon>Tracheophyta</taxon>
        <taxon>Spermatophyta</taxon>
        <taxon>Magnoliopsida</taxon>
        <taxon>eudicotyledons</taxon>
        <taxon>Gunneridae</taxon>
        <taxon>Pentapetalae</taxon>
        <taxon>rosids</taxon>
        <taxon>fabids</taxon>
        <taxon>Malpighiales</taxon>
        <taxon>Rhizophoraceae</taxon>
        <taxon>Rhizophora</taxon>
    </lineage>
</organism>
<dbReference type="PROSITE" id="PS51257">
    <property type="entry name" value="PROKAR_LIPOPROTEIN"/>
    <property type="match status" value="1"/>
</dbReference>
<dbReference type="AlphaFoldDB" id="A0A2P2INT9"/>
<reference evidence="1" key="1">
    <citation type="submission" date="2018-02" db="EMBL/GenBank/DDBJ databases">
        <title>Rhizophora mucronata_Transcriptome.</title>
        <authorList>
            <person name="Meera S.P."/>
            <person name="Sreeshan A."/>
            <person name="Augustine A."/>
        </authorList>
    </citation>
    <scope>NUCLEOTIDE SEQUENCE</scope>
    <source>
        <tissue evidence="1">Leaf</tissue>
    </source>
</reference>
<evidence type="ECO:0000313" key="1">
    <source>
        <dbReference type="EMBL" id="MBW82894.1"/>
    </source>
</evidence>
<name>A0A2P2INT9_RHIMU</name>
<protein>
    <submittedName>
        <fullName evidence="1">Uncharacterized protein</fullName>
    </submittedName>
</protein>
<dbReference type="EMBL" id="GGEC01002411">
    <property type="protein sequence ID" value="MBW82894.1"/>
    <property type="molecule type" value="Transcribed_RNA"/>
</dbReference>
<accession>A0A2P2INT9</accession>